<dbReference type="Gramene" id="RZC63231">
    <property type="protein sequence ID" value="RZC63231"/>
    <property type="gene ID" value="C5167_024992"/>
</dbReference>
<evidence type="ECO:0000313" key="2">
    <source>
        <dbReference type="EMBL" id="RZC63231.1"/>
    </source>
</evidence>
<organism evidence="2 3">
    <name type="scientific">Papaver somniferum</name>
    <name type="common">Opium poppy</name>
    <dbReference type="NCBI Taxonomy" id="3469"/>
    <lineage>
        <taxon>Eukaryota</taxon>
        <taxon>Viridiplantae</taxon>
        <taxon>Streptophyta</taxon>
        <taxon>Embryophyta</taxon>
        <taxon>Tracheophyta</taxon>
        <taxon>Spermatophyta</taxon>
        <taxon>Magnoliopsida</taxon>
        <taxon>Ranunculales</taxon>
        <taxon>Papaveraceae</taxon>
        <taxon>Papaveroideae</taxon>
        <taxon>Papaver</taxon>
    </lineage>
</organism>
<dbReference type="Proteomes" id="UP000316621">
    <property type="component" value="Chromosome 5"/>
</dbReference>
<name>A0A4Y7JTF7_PAPSO</name>
<feature type="compositionally biased region" description="Basic residues" evidence="1">
    <location>
        <begin position="1"/>
        <end position="10"/>
    </location>
</feature>
<gene>
    <name evidence="2" type="ORF">C5167_024992</name>
</gene>
<proteinExistence type="predicted"/>
<dbReference type="EMBL" id="CM010719">
    <property type="protein sequence ID" value="RZC63231.1"/>
    <property type="molecule type" value="Genomic_DNA"/>
</dbReference>
<feature type="region of interest" description="Disordered" evidence="1">
    <location>
        <begin position="1"/>
        <end position="32"/>
    </location>
</feature>
<reference evidence="2 3" key="1">
    <citation type="journal article" date="2018" name="Science">
        <title>The opium poppy genome and morphinan production.</title>
        <authorList>
            <person name="Guo L."/>
            <person name="Winzer T."/>
            <person name="Yang X."/>
            <person name="Li Y."/>
            <person name="Ning Z."/>
            <person name="He Z."/>
            <person name="Teodor R."/>
            <person name="Lu Y."/>
            <person name="Bowser T.A."/>
            <person name="Graham I.A."/>
            <person name="Ye K."/>
        </authorList>
    </citation>
    <scope>NUCLEOTIDE SEQUENCE [LARGE SCALE GENOMIC DNA]</scope>
    <source>
        <strain evidence="3">cv. HN1</strain>
        <tissue evidence="2">Leaves</tissue>
    </source>
</reference>
<accession>A0A4Y7JTF7</accession>
<evidence type="ECO:0000256" key="1">
    <source>
        <dbReference type="SAM" id="MobiDB-lite"/>
    </source>
</evidence>
<protein>
    <submittedName>
        <fullName evidence="2">Uncharacterized protein</fullName>
    </submittedName>
</protein>
<feature type="compositionally biased region" description="Polar residues" evidence="1">
    <location>
        <begin position="19"/>
        <end position="29"/>
    </location>
</feature>
<evidence type="ECO:0000313" key="3">
    <source>
        <dbReference type="Proteomes" id="UP000316621"/>
    </source>
</evidence>
<sequence>MICRSRKKMKKQEEKKLFNYSNPSNPNTESQEEINKKKWFDFDNHRYERTRKWGYVILSCFNKVIPCSQLSIAIFAGSDSGRDGCCGTRDFEILLYKMVGQKHPFNIRLKDKLIIHIHEEI</sequence>
<dbReference type="AlphaFoldDB" id="A0A4Y7JTF7"/>
<keyword evidence="3" id="KW-1185">Reference proteome</keyword>